<accession>A0A0D2Y033</accession>
<organism evidence="2 3">
    <name type="scientific">Fusarium oxysporum (strain Fo5176)</name>
    <name type="common">Fusarium vascular wilt</name>
    <dbReference type="NCBI Taxonomy" id="660025"/>
    <lineage>
        <taxon>Eukaryota</taxon>
        <taxon>Fungi</taxon>
        <taxon>Dikarya</taxon>
        <taxon>Ascomycota</taxon>
        <taxon>Pezizomycotina</taxon>
        <taxon>Sordariomycetes</taxon>
        <taxon>Hypocreomycetidae</taxon>
        <taxon>Hypocreales</taxon>
        <taxon>Nectriaceae</taxon>
        <taxon>Fusarium</taxon>
        <taxon>Fusarium oxysporum species complex</taxon>
    </lineage>
</organism>
<dbReference type="AlphaFoldDB" id="A0A0D2Y033"/>
<reference evidence="3" key="1">
    <citation type="journal article" date="2012" name="Mol. Plant Microbe Interact.">
        <title>A highly conserved effector in Fusarium oxysporum is required for full virulence on Arabidopsis.</title>
        <authorList>
            <person name="Thatcher L.F."/>
            <person name="Gardiner D.M."/>
            <person name="Kazan K."/>
            <person name="Manners J."/>
        </authorList>
    </citation>
    <scope>NUCLEOTIDE SEQUENCE [LARGE SCALE GENOMIC DNA]</scope>
    <source>
        <strain evidence="3">Fo5176</strain>
    </source>
</reference>
<evidence type="ECO:0000313" key="2">
    <source>
        <dbReference type="EnsemblFungi" id="FOXG_09620P0"/>
    </source>
</evidence>
<protein>
    <submittedName>
        <fullName evidence="2">Uncharacterized protein</fullName>
    </submittedName>
</protein>
<dbReference type="EnsemblFungi" id="FOXG_09620T0">
    <property type="protein sequence ID" value="FOXG_09620P0"/>
    <property type="gene ID" value="FOXG_09620"/>
</dbReference>
<feature type="chain" id="PRO_5002267509" evidence="1">
    <location>
        <begin position="31"/>
        <end position="240"/>
    </location>
</feature>
<feature type="signal peptide" evidence="1">
    <location>
        <begin position="1"/>
        <end position="30"/>
    </location>
</feature>
<evidence type="ECO:0000313" key="3">
    <source>
        <dbReference type="Proteomes" id="UP000002489"/>
    </source>
</evidence>
<reference evidence="2" key="2">
    <citation type="submission" date="2025-08" db="UniProtKB">
        <authorList>
            <consortium name="EnsemblFungi"/>
        </authorList>
    </citation>
    <scope>IDENTIFICATION</scope>
    <source>
        <strain evidence="2">4287 / CBS 123668 / FGSC 9935 / NRRL 34936</strain>
    </source>
</reference>
<dbReference type="Proteomes" id="UP000002489">
    <property type="component" value="Unassembled WGS sequence"/>
</dbReference>
<sequence>MLGSKSFQNGWAKLLASLFFLLAASQLCTAAPYTTQLAVRDGQHLYSRVITPELDAYKRKLDASQAAGTYVGQDDTKFVDFTAAGDHVVGSSSFAGCFGVILATKQGTIVGHYNLDQAGLDNAKKEIPDLYSKHNDKVGGASAHLYSAVYYENGELVDGNLYNEYKKFLTDLIGSEPEDHHYTEAAETVPEEDLFEDKWDHDAVSGGFVVENSGGGGADTSIFFITIERQRTSAQLPGRR</sequence>
<name>A0A0D2Y033_FUSOF</name>
<proteinExistence type="predicted"/>
<evidence type="ECO:0000256" key="1">
    <source>
        <dbReference type="SAM" id="SignalP"/>
    </source>
</evidence>
<keyword evidence="1" id="KW-0732">Signal</keyword>